<keyword evidence="3" id="KW-0813">Transport</keyword>
<dbReference type="PANTHER" id="PTHR22950">
    <property type="entry name" value="AMINO ACID TRANSPORTER"/>
    <property type="match status" value="1"/>
</dbReference>
<protein>
    <recommendedName>
        <fullName evidence="9">Putative sodium-coupled neutral amino acid transporter 11</fullName>
    </recommendedName>
    <alternativeName>
        <fullName evidence="10">Solute carrier family 38 member 11</fullName>
    </alternativeName>
</protein>
<sequence>MGEIKKPANEKTYILEQQFQSPVSDGPNSDTEQLFRNEKDPHKSGLEVASFNYVNSIIGSGVIGIPYAFKEAGFGLGIMMLAFVALVTDYSLVLMVRSAHISGVYSYQGLMEAAFGSAGFIILSFLQFIYPFIAMVSYNIVVGDTITKVLMRVFNLYPHSLLARRDVVVALATIFVTLPLCLMKNLAGLAKASILSMVFVFFILLAIFIRFFTLQDVVPPSFDAWEFANWDVIPALGIMAFAFMCHHNVFLLYESIERADQTKWDKITHFSLSVSFAISAMFGVAGYATFTGYSQGDLLENYCWDDDLMNLARLFFSCTILFTYPIECLVTRSVIYQIMGNENNVSDLQHLLITCGIVGTTFLLSIMTDCLGVVLELNGVLSAVPLAFILPAASYLKLEPGSVFSDRKLPALGLAIFGCLVAVIGAVLIILDFDSEDTCSHGRVMPYCLNHTLYT</sequence>
<feature type="transmembrane region" description="Helical" evidence="11">
    <location>
        <begin position="194"/>
        <end position="212"/>
    </location>
</feature>
<dbReference type="GO" id="GO:0016020">
    <property type="term" value="C:membrane"/>
    <property type="evidence" value="ECO:0007669"/>
    <property type="project" value="UniProtKB-SubCell"/>
</dbReference>
<feature type="domain" description="Amino acid transporter transmembrane" evidence="12">
    <location>
        <begin position="45"/>
        <end position="430"/>
    </location>
</feature>
<dbReference type="EMBL" id="OU963866">
    <property type="protein sequence ID" value="CAH0772829.1"/>
    <property type="molecule type" value="Genomic_DNA"/>
</dbReference>
<dbReference type="OrthoDB" id="28208at2759"/>
<evidence type="ECO:0000256" key="11">
    <source>
        <dbReference type="SAM" id="Phobius"/>
    </source>
</evidence>
<dbReference type="PANTHER" id="PTHR22950:SF458">
    <property type="entry name" value="SODIUM-COUPLED NEUTRAL AMINO ACID TRANSPORTER 11-RELATED"/>
    <property type="match status" value="1"/>
</dbReference>
<evidence type="ECO:0000259" key="12">
    <source>
        <dbReference type="Pfam" id="PF01490"/>
    </source>
</evidence>
<feature type="transmembrane region" description="Helical" evidence="11">
    <location>
        <begin position="267"/>
        <end position="290"/>
    </location>
</feature>
<keyword evidence="7 11" id="KW-0472">Membrane</keyword>
<evidence type="ECO:0000313" key="13">
    <source>
        <dbReference type="EMBL" id="CAH0772829.1"/>
    </source>
</evidence>
<reference evidence="13" key="1">
    <citation type="submission" date="2021-12" db="EMBL/GenBank/DDBJ databases">
        <authorList>
            <person name="King R."/>
        </authorList>
    </citation>
    <scope>NUCLEOTIDE SEQUENCE</scope>
</reference>
<feature type="transmembrane region" description="Helical" evidence="11">
    <location>
        <begin position="410"/>
        <end position="431"/>
    </location>
</feature>
<feature type="transmembrane region" description="Helical" evidence="11">
    <location>
        <begin position="232"/>
        <end position="255"/>
    </location>
</feature>
<feature type="transmembrane region" description="Helical" evidence="11">
    <location>
        <begin position="351"/>
        <end position="374"/>
    </location>
</feature>
<feature type="transmembrane region" description="Helical" evidence="11">
    <location>
        <begin position="75"/>
        <end position="96"/>
    </location>
</feature>
<evidence type="ECO:0000256" key="1">
    <source>
        <dbReference type="ARBA" id="ARBA00004141"/>
    </source>
</evidence>
<feature type="transmembrane region" description="Helical" evidence="11">
    <location>
        <begin position="310"/>
        <end position="330"/>
    </location>
</feature>
<dbReference type="Proteomes" id="UP001152759">
    <property type="component" value="Chromosome 5"/>
</dbReference>
<organism evidence="13 14">
    <name type="scientific">Bemisia tabaci</name>
    <name type="common">Sweetpotato whitefly</name>
    <name type="synonym">Aleurodes tabaci</name>
    <dbReference type="NCBI Taxonomy" id="7038"/>
    <lineage>
        <taxon>Eukaryota</taxon>
        <taxon>Metazoa</taxon>
        <taxon>Ecdysozoa</taxon>
        <taxon>Arthropoda</taxon>
        <taxon>Hexapoda</taxon>
        <taxon>Insecta</taxon>
        <taxon>Pterygota</taxon>
        <taxon>Neoptera</taxon>
        <taxon>Paraneoptera</taxon>
        <taxon>Hemiptera</taxon>
        <taxon>Sternorrhyncha</taxon>
        <taxon>Aleyrodoidea</taxon>
        <taxon>Aleyrodidae</taxon>
        <taxon>Aleyrodinae</taxon>
        <taxon>Bemisia</taxon>
    </lineage>
</organism>
<comment type="similarity">
    <text evidence="2">Belongs to the amino acid/polyamine transporter 2 family.</text>
</comment>
<dbReference type="GO" id="GO:0015179">
    <property type="term" value="F:L-amino acid transmembrane transporter activity"/>
    <property type="evidence" value="ECO:0007669"/>
    <property type="project" value="TreeGrafter"/>
</dbReference>
<evidence type="ECO:0000256" key="5">
    <source>
        <dbReference type="ARBA" id="ARBA00022970"/>
    </source>
</evidence>
<dbReference type="InterPro" id="IPR013057">
    <property type="entry name" value="AA_transpt_TM"/>
</dbReference>
<evidence type="ECO:0000256" key="8">
    <source>
        <dbReference type="ARBA" id="ARBA00037101"/>
    </source>
</evidence>
<evidence type="ECO:0000256" key="3">
    <source>
        <dbReference type="ARBA" id="ARBA00022448"/>
    </source>
</evidence>
<comment type="function">
    <text evidence="8">Putative sodium-dependent amino acid/proton antiporter.</text>
</comment>
<keyword evidence="4 11" id="KW-0812">Transmembrane</keyword>
<dbReference type="Pfam" id="PF01490">
    <property type="entry name" value="Aa_trans"/>
    <property type="match status" value="1"/>
</dbReference>
<feature type="transmembrane region" description="Helical" evidence="11">
    <location>
        <begin position="161"/>
        <end position="182"/>
    </location>
</feature>
<keyword evidence="14" id="KW-1185">Reference proteome</keyword>
<comment type="subcellular location">
    <subcellularLocation>
        <location evidence="1">Membrane</location>
        <topology evidence="1">Multi-pass membrane protein</topology>
    </subcellularLocation>
</comment>
<keyword evidence="5" id="KW-0029">Amino-acid transport</keyword>
<dbReference type="KEGG" id="btab:109040717"/>
<keyword evidence="6 11" id="KW-1133">Transmembrane helix</keyword>
<proteinExistence type="inferred from homology"/>
<evidence type="ECO:0000256" key="4">
    <source>
        <dbReference type="ARBA" id="ARBA00022692"/>
    </source>
</evidence>
<feature type="transmembrane region" description="Helical" evidence="11">
    <location>
        <begin position="380"/>
        <end position="398"/>
    </location>
</feature>
<accession>A0A9P0CDU8</accession>
<name>A0A9P0CDU8_BEMTA</name>
<feature type="transmembrane region" description="Helical" evidence="11">
    <location>
        <begin position="117"/>
        <end position="141"/>
    </location>
</feature>
<evidence type="ECO:0000256" key="10">
    <source>
        <dbReference type="ARBA" id="ARBA00041723"/>
    </source>
</evidence>
<gene>
    <name evidence="13" type="ORF">BEMITA_LOCUS9395</name>
</gene>
<evidence type="ECO:0000256" key="9">
    <source>
        <dbReference type="ARBA" id="ARBA00040814"/>
    </source>
</evidence>
<feature type="transmembrane region" description="Helical" evidence="11">
    <location>
        <begin position="51"/>
        <end position="69"/>
    </location>
</feature>
<evidence type="ECO:0000256" key="2">
    <source>
        <dbReference type="ARBA" id="ARBA00008066"/>
    </source>
</evidence>
<evidence type="ECO:0000256" key="7">
    <source>
        <dbReference type="ARBA" id="ARBA00023136"/>
    </source>
</evidence>
<evidence type="ECO:0000313" key="14">
    <source>
        <dbReference type="Proteomes" id="UP001152759"/>
    </source>
</evidence>
<dbReference type="AlphaFoldDB" id="A0A9P0CDU8"/>
<evidence type="ECO:0000256" key="6">
    <source>
        <dbReference type="ARBA" id="ARBA00022989"/>
    </source>
</evidence>